<dbReference type="AlphaFoldDB" id="A0A059XLA8"/>
<keyword evidence="4" id="KW-1185">Reference proteome</keyword>
<evidence type="ECO:0000256" key="2">
    <source>
        <dbReference type="SAM" id="SignalP"/>
    </source>
</evidence>
<dbReference type="RefSeq" id="WP_051604535.1">
    <property type="nucleotide sequence ID" value="NZ_CP007521.1"/>
</dbReference>
<feature type="compositionally biased region" description="Polar residues" evidence="1">
    <location>
        <begin position="195"/>
        <end position="210"/>
    </location>
</feature>
<dbReference type="PROSITE" id="PS51257">
    <property type="entry name" value="PROKAR_LIPOPROTEIN"/>
    <property type="match status" value="1"/>
</dbReference>
<proteinExistence type="predicted"/>
<dbReference type="KEGG" id="mcr:MCFN_00505"/>
<dbReference type="EMBL" id="CP007521">
    <property type="protein sequence ID" value="AIA29274.1"/>
    <property type="molecule type" value="Genomic_DNA"/>
</dbReference>
<feature type="compositionally biased region" description="Low complexity" evidence="1">
    <location>
        <begin position="104"/>
        <end position="124"/>
    </location>
</feature>
<protein>
    <submittedName>
        <fullName evidence="3">Lipoprotein</fullName>
    </submittedName>
</protein>
<evidence type="ECO:0000313" key="4">
    <source>
        <dbReference type="Proteomes" id="UP000027088"/>
    </source>
</evidence>
<feature type="compositionally biased region" description="Low complexity" evidence="1">
    <location>
        <begin position="138"/>
        <end position="158"/>
    </location>
</feature>
<evidence type="ECO:0000313" key="3">
    <source>
        <dbReference type="EMBL" id="AIA29274.1"/>
    </source>
</evidence>
<feature type="signal peptide" evidence="2">
    <location>
        <begin position="1"/>
        <end position="24"/>
    </location>
</feature>
<feature type="region of interest" description="Disordered" evidence="1">
    <location>
        <begin position="37"/>
        <end position="218"/>
    </location>
</feature>
<feature type="compositionally biased region" description="Low complexity" evidence="1">
    <location>
        <begin position="70"/>
        <end position="93"/>
    </location>
</feature>
<gene>
    <name evidence="3" type="ORF">MCFN_00505</name>
</gene>
<organism evidence="3 4">
    <name type="scientific">Mycoplasmopsis californica</name>
    <dbReference type="NCBI Taxonomy" id="2113"/>
    <lineage>
        <taxon>Bacteria</taxon>
        <taxon>Bacillati</taxon>
        <taxon>Mycoplasmatota</taxon>
        <taxon>Mycoplasmoidales</taxon>
        <taxon>Metamycoplasmataceae</taxon>
        <taxon>Mycoplasmopsis</taxon>
    </lineage>
</organism>
<reference evidence="3 4" key="1">
    <citation type="journal article" date="2014" name="Genome Announc.">
        <title>Complete Genome Sequence of the Bovine Mastitis Pathogen Mycoplasma californicum Strain ST-6T (ATCC 33461T).</title>
        <authorList>
            <person name="Calcutt M.J."/>
            <person name="Foecking M.F."/>
            <person name="Fox L.K."/>
        </authorList>
    </citation>
    <scope>NUCLEOTIDE SEQUENCE [LARGE SCALE GENOMIC DNA]</scope>
    <source>
        <strain evidence="3 4">ST-6</strain>
    </source>
</reference>
<feature type="compositionally biased region" description="Low complexity" evidence="1">
    <location>
        <begin position="172"/>
        <end position="194"/>
    </location>
</feature>
<accession>A0A059XLA8</accession>
<dbReference type="Proteomes" id="UP000027088">
    <property type="component" value="Chromosome"/>
</dbReference>
<feature type="compositionally biased region" description="Polar residues" evidence="1">
    <location>
        <begin position="48"/>
        <end position="61"/>
    </location>
</feature>
<keyword evidence="2" id="KW-0732">Signal</keyword>
<sequence>MKKSLKLTLFLSPIASLTTLPLLAASCSKVKQIEDLNKSGKNNSGSNTTQEMQKGSASGNKSGKADAENASGSGAQTQQGQSSASTVTSSASGNKSGKADAENASGSGTQTQQGQSSASTGTSSISGNKSGKADAENASGSGTQTQQGQSSASTGTSSISGNKSSKADAENASGSGAQTQQGQSSASTGTSSASEDTAGNTEQKGINSSKSQKENDDLKKILTPTNIKISKKGSNQDQYHIYLELKTSIKYFEQFIKNKEFYIELEGSKGYSDAKANDLVDQKGMTTTTVELKRNAENVWFQISLFPYLNKSLGDTEGKYRVTIIKFKDTDKNNLLSKVSEPVNLIYS</sequence>
<name>A0A059XLA8_9BACT</name>
<feature type="chain" id="PRO_5001584245" evidence="2">
    <location>
        <begin position="25"/>
        <end position="348"/>
    </location>
</feature>
<evidence type="ECO:0000256" key="1">
    <source>
        <dbReference type="SAM" id="MobiDB-lite"/>
    </source>
</evidence>
<keyword evidence="3" id="KW-0449">Lipoprotein</keyword>